<accession>A0AAV7MHY1</accession>
<sequence length="180" mass="19377">MSGPDVTKPGSESQHPLQSRVTRTLSSAQKWESVDVSVLGSDSGPHRDVDESAEPRGFLAQSEETGWVTEALTVRCVRRGSWKAQLIAPFRDLKADETMGRRGWGGPHFTRTEIPSVLQGSLRNVLLPPLHSVQSKNPASQGCSDPPTSVRGIRGCHTYGSPGAEGGGAIKRCPAPPRDW</sequence>
<feature type="compositionally biased region" description="Basic and acidic residues" evidence="1">
    <location>
        <begin position="44"/>
        <end position="54"/>
    </location>
</feature>
<dbReference type="Proteomes" id="UP001066276">
    <property type="component" value="Chromosome 9"/>
</dbReference>
<comment type="caution">
    <text evidence="2">The sequence shown here is derived from an EMBL/GenBank/DDBJ whole genome shotgun (WGS) entry which is preliminary data.</text>
</comment>
<dbReference type="EMBL" id="JANPWB010000013">
    <property type="protein sequence ID" value="KAJ1102749.1"/>
    <property type="molecule type" value="Genomic_DNA"/>
</dbReference>
<feature type="region of interest" description="Disordered" evidence="1">
    <location>
        <begin position="1"/>
        <end position="57"/>
    </location>
</feature>
<keyword evidence="3" id="KW-1185">Reference proteome</keyword>
<protein>
    <submittedName>
        <fullName evidence="2">Uncharacterized protein</fullName>
    </submittedName>
</protein>
<reference evidence="2" key="1">
    <citation type="journal article" date="2022" name="bioRxiv">
        <title>Sequencing and chromosome-scale assembly of the giantPleurodeles waltlgenome.</title>
        <authorList>
            <person name="Brown T."/>
            <person name="Elewa A."/>
            <person name="Iarovenko S."/>
            <person name="Subramanian E."/>
            <person name="Araus A.J."/>
            <person name="Petzold A."/>
            <person name="Susuki M."/>
            <person name="Suzuki K.-i.T."/>
            <person name="Hayashi T."/>
            <person name="Toyoda A."/>
            <person name="Oliveira C."/>
            <person name="Osipova E."/>
            <person name="Leigh N.D."/>
            <person name="Simon A."/>
            <person name="Yun M.H."/>
        </authorList>
    </citation>
    <scope>NUCLEOTIDE SEQUENCE</scope>
    <source>
        <strain evidence="2">20211129_DDA</strain>
        <tissue evidence="2">Liver</tissue>
    </source>
</reference>
<evidence type="ECO:0000313" key="3">
    <source>
        <dbReference type="Proteomes" id="UP001066276"/>
    </source>
</evidence>
<feature type="compositionally biased region" description="Polar residues" evidence="1">
    <location>
        <begin position="10"/>
        <end position="30"/>
    </location>
</feature>
<evidence type="ECO:0000313" key="2">
    <source>
        <dbReference type="EMBL" id="KAJ1102749.1"/>
    </source>
</evidence>
<name>A0AAV7MHY1_PLEWA</name>
<gene>
    <name evidence="2" type="ORF">NDU88_000191</name>
</gene>
<organism evidence="2 3">
    <name type="scientific">Pleurodeles waltl</name>
    <name type="common">Iberian ribbed newt</name>
    <dbReference type="NCBI Taxonomy" id="8319"/>
    <lineage>
        <taxon>Eukaryota</taxon>
        <taxon>Metazoa</taxon>
        <taxon>Chordata</taxon>
        <taxon>Craniata</taxon>
        <taxon>Vertebrata</taxon>
        <taxon>Euteleostomi</taxon>
        <taxon>Amphibia</taxon>
        <taxon>Batrachia</taxon>
        <taxon>Caudata</taxon>
        <taxon>Salamandroidea</taxon>
        <taxon>Salamandridae</taxon>
        <taxon>Pleurodelinae</taxon>
        <taxon>Pleurodeles</taxon>
    </lineage>
</organism>
<proteinExistence type="predicted"/>
<dbReference type="AlphaFoldDB" id="A0AAV7MHY1"/>
<evidence type="ECO:0000256" key="1">
    <source>
        <dbReference type="SAM" id="MobiDB-lite"/>
    </source>
</evidence>
<feature type="compositionally biased region" description="Low complexity" evidence="1">
    <location>
        <begin position="34"/>
        <end position="43"/>
    </location>
</feature>